<dbReference type="PANTHER" id="PTHR43364:SF4">
    <property type="entry name" value="NAD(P)-LINKED OXIDOREDUCTASE SUPERFAMILY PROTEIN"/>
    <property type="match status" value="1"/>
</dbReference>
<dbReference type="EMBL" id="CP103416">
    <property type="protein sequence ID" value="UVW35070.1"/>
    <property type="molecule type" value="Genomic_DNA"/>
</dbReference>
<dbReference type="PRINTS" id="PR00069">
    <property type="entry name" value="ALDKETRDTASE"/>
</dbReference>
<protein>
    <submittedName>
        <fullName evidence="3">NADP(H)-dependent aldo-keto reductase</fullName>
    </submittedName>
</protein>
<reference evidence="3" key="1">
    <citation type="submission" date="2022-08" db="EMBL/GenBank/DDBJ databases">
        <title>Catabolic pathway analysis in culturable SAR92 clade bacteria reveals their overlooked roles in DMSP degradation in coastal seas.</title>
        <authorList>
            <person name="He X."/>
            <person name="Zhang X."/>
            <person name="Zhang Y."/>
        </authorList>
    </citation>
    <scope>NUCLEOTIDE SEQUENCE</scope>
    <source>
        <strain evidence="3">H455</strain>
    </source>
</reference>
<proteinExistence type="predicted"/>
<dbReference type="InterPro" id="IPR036812">
    <property type="entry name" value="NAD(P)_OxRdtase_dom_sf"/>
</dbReference>
<dbReference type="SUPFAM" id="SSF51430">
    <property type="entry name" value="NAD(P)-linked oxidoreductase"/>
    <property type="match status" value="1"/>
</dbReference>
<organism evidence="3 4">
    <name type="scientific">SAR92 clade bacterium H455</name>
    <dbReference type="NCBI Taxonomy" id="2974818"/>
    <lineage>
        <taxon>Bacteria</taxon>
        <taxon>Pseudomonadati</taxon>
        <taxon>Pseudomonadota</taxon>
        <taxon>Gammaproteobacteria</taxon>
        <taxon>Cellvibrionales</taxon>
        <taxon>Porticoccaceae</taxon>
        <taxon>SAR92 clade</taxon>
    </lineage>
</organism>
<dbReference type="Pfam" id="PF00248">
    <property type="entry name" value="Aldo_ket_red"/>
    <property type="match status" value="1"/>
</dbReference>
<evidence type="ECO:0000313" key="4">
    <source>
        <dbReference type="Proteomes" id="UP001059934"/>
    </source>
</evidence>
<dbReference type="InterPro" id="IPR023210">
    <property type="entry name" value="NADP_OxRdtase_dom"/>
</dbReference>
<dbReference type="Proteomes" id="UP001059934">
    <property type="component" value="Chromosome"/>
</dbReference>
<dbReference type="CDD" id="cd19094">
    <property type="entry name" value="AKR_Tas-like"/>
    <property type="match status" value="1"/>
</dbReference>
<feature type="domain" description="NADP-dependent oxidoreductase" evidence="2">
    <location>
        <begin position="16"/>
        <end position="339"/>
    </location>
</feature>
<evidence type="ECO:0000313" key="3">
    <source>
        <dbReference type="EMBL" id="UVW35070.1"/>
    </source>
</evidence>
<dbReference type="InterPro" id="IPR050523">
    <property type="entry name" value="AKR_Detox_Biosynth"/>
</dbReference>
<dbReference type="PANTHER" id="PTHR43364">
    <property type="entry name" value="NADH-SPECIFIC METHYLGLYOXAL REDUCTASE-RELATED"/>
    <property type="match status" value="1"/>
</dbReference>
<dbReference type="NCBIfam" id="NF007912">
    <property type="entry name" value="PRK10625.1"/>
    <property type="match status" value="1"/>
</dbReference>
<dbReference type="InterPro" id="IPR020471">
    <property type="entry name" value="AKR"/>
</dbReference>
<evidence type="ECO:0000259" key="2">
    <source>
        <dbReference type="Pfam" id="PF00248"/>
    </source>
</evidence>
<name>A0ABY5TNZ2_9GAMM</name>
<dbReference type="Gene3D" id="3.20.20.100">
    <property type="entry name" value="NADP-dependent oxidoreductase domain"/>
    <property type="match status" value="1"/>
</dbReference>
<gene>
    <name evidence="3" type="ORF">NYF23_00340</name>
</gene>
<sequence length="347" mass="38160">MIYKKLGNTDIEVSLVGLGTMTYGEQNTSDEACEQMDYAVAQGINLLDVAEMYPVPPKPETAGLTESYVGDWLRQTGKRKDIVLATKVIGPSSVLGVTHIRDGSRLSADHIRRAVEGSLERLQTDHIDLYQVHWPERATNYFGQRGYSHRPHLDGVAIEETFVALAQLVDEGLIGHIGVSNETPWGVMEYLRLARELDLPRIATIQNPYSILGRSFENGLAEIGIREGVGLLAYSPLAFGVLSGKYMHGAMPEGSRIKLFPRFARYSSSNSQAATEAYYDVAKKHGLSLVELSLAFVCEQTFVASCLIGATTMEQLKQNIDACQVALSDEVKADLDAVYQQYPDPAV</sequence>
<accession>A0ABY5TNZ2</accession>
<keyword evidence="1" id="KW-0560">Oxidoreductase</keyword>
<keyword evidence="4" id="KW-1185">Reference proteome</keyword>
<evidence type="ECO:0000256" key="1">
    <source>
        <dbReference type="ARBA" id="ARBA00023002"/>
    </source>
</evidence>